<dbReference type="RefSeq" id="XP_056575032.1">
    <property type="nucleotide sequence ID" value="XM_056729217.1"/>
</dbReference>
<dbReference type="OrthoDB" id="3477330at2759"/>
<protein>
    <submittedName>
        <fullName evidence="1">Uncharacterized protein</fullName>
    </submittedName>
</protein>
<proteinExistence type="predicted"/>
<dbReference type="Pfam" id="PF11951">
    <property type="entry name" value="Fungal_trans_2"/>
    <property type="match status" value="1"/>
</dbReference>
<keyword evidence="2" id="KW-1185">Reference proteome</keyword>
<organism evidence="1 2">
    <name type="scientific">Penicillium concentricum</name>
    <dbReference type="NCBI Taxonomy" id="293559"/>
    <lineage>
        <taxon>Eukaryota</taxon>
        <taxon>Fungi</taxon>
        <taxon>Dikarya</taxon>
        <taxon>Ascomycota</taxon>
        <taxon>Pezizomycotina</taxon>
        <taxon>Eurotiomycetes</taxon>
        <taxon>Eurotiomycetidae</taxon>
        <taxon>Eurotiales</taxon>
        <taxon>Aspergillaceae</taxon>
        <taxon>Penicillium</taxon>
    </lineage>
</organism>
<reference evidence="1" key="2">
    <citation type="journal article" date="2023" name="IMA Fungus">
        <title>Comparative genomic study of the Penicillium genus elucidates a diverse pangenome and 15 lateral gene transfer events.</title>
        <authorList>
            <person name="Petersen C."/>
            <person name="Sorensen T."/>
            <person name="Nielsen M.R."/>
            <person name="Sondergaard T.E."/>
            <person name="Sorensen J.L."/>
            <person name="Fitzpatrick D.A."/>
            <person name="Frisvad J.C."/>
            <person name="Nielsen K.L."/>
        </authorList>
    </citation>
    <scope>NUCLEOTIDE SEQUENCE</scope>
    <source>
        <strain evidence="1">IBT 3081</strain>
    </source>
</reference>
<reference evidence="1" key="1">
    <citation type="submission" date="2022-12" db="EMBL/GenBank/DDBJ databases">
        <authorList>
            <person name="Petersen C."/>
        </authorList>
    </citation>
    <scope>NUCLEOTIDE SEQUENCE</scope>
    <source>
        <strain evidence="1">IBT 3081</strain>
    </source>
</reference>
<gene>
    <name evidence="1" type="ORF">N7517_011494</name>
</gene>
<name>A0A9W9RAX1_9EURO</name>
<sequence length="220" mass="25179">MPLHSPFGSLDGATALTLFAITQTENLAETIEEHELQNAPVPANLSAGIASLSAHLQNFGPDYDIPLFVNPDMDKQDIIYNNLEVAWYIAAGMYFHNRIDNTFIDDMSFAVNGILMCLLRAEEIKAQVEPDVMYRDDPVTFPAFVASLNAIDRDPWVRWWDAVQRYGFPNVKAQWEVIQIVWDIMDSMQEIRGVDLIWVDVMKGREARRLSTVFEELDFY</sequence>
<evidence type="ECO:0000313" key="2">
    <source>
        <dbReference type="Proteomes" id="UP001147752"/>
    </source>
</evidence>
<dbReference type="EMBL" id="JAPZBT010000006">
    <property type="protein sequence ID" value="KAJ5356885.1"/>
    <property type="molecule type" value="Genomic_DNA"/>
</dbReference>
<dbReference type="AlphaFoldDB" id="A0A9W9RAX1"/>
<accession>A0A9W9RAX1</accession>
<comment type="caution">
    <text evidence="1">The sequence shown here is derived from an EMBL/GenBank/DDBJ whole genome shotgun (WGS) entry which is preliminary data.</text>
</comment>
<dbReference type="Proteomes" id="UP001147752">
    <property type="component" value="Unassembled WGS sequence"/>
</dbReference>
<dbReference type="InterPro" id="IPR021858">
    <property type="entry name" value="Fun_TF"/>
</dbReference>
<dbReference type="GeneID" id="81468400"/>
<evidence type="ECO:0000313" key="1">
    <source>
        <dbReference type="EMBL" id="KAJ5356885.1"/>
    </source>
</evidence>